<evidence type="ECO:0000256" key="1">
    <source>
        <dbReference type="ARBA" id="ARBA00004141"/>
    </source>
</evidence>
<dbReference type="OrthoDB" id="31170at2157"/>
<dbReference type="KEGG" id="tpep:A0127_01350"/>
<dbReference type="CDD" id="cd16914">
    <property type="entry name" value="EcfT"/>
    <property type="match status" value="1"/>
</dbReference>
<feature type="transmembrane region" description="Helical" evidence="5">
    <location>
        <begin position="134"/>
        <end position="152"/>
    </location>
</feature>
<evidence type="ECO:0000256" key="3">
    <source>
        <dbReference type="ARBA" id="ARBA00022989"/>
    </source>
</evidence>
<evidence type="ECO:0000313" key="6">
    <source>
        <dbReference type="EMBL" id="AMQ17911.1"/>
    </source>
</evidence>
<feature type="transmembrane region" description="Helical" evidence="5">
    <location>
        <begin position="92"/>
        <end position="114"/>
    </location>
</feature>
<dbReference type="Proteomes" id="UP000073604">
    <property type="component" value="Chromosome"/>
</dbReference>
<accession>A0A142CT09</accession>
<keyword evidence="7" id="KW-1185">Reference proteome</keyword>
<comment type="subcellular location">
    <subcellularLocation>
        <location evidence="1">Membrane</location>
        <topology evidence="1">Multi-pass membrane protein</topology>
    </subcellularLocation>
</comment>
<dbReference type="AlphaFoldDB" id="A0A142CT09"/>
<evidence type="ECO:0000256" key="5">
    <source>
        <dbReference type="SAM" id="Phobius"/>
    </source>
</evidence>
<sequence>MIGQFYIRKESFMHSLDPRVKIIGMLLGIITLMLFNQPTLLLALFIGLLILGKVLAGADFSYQFRLLKPLLPIVLITLALWPVIYKPRLEGFFIGIAYSARLLGFALVTFLLLMTTTQKELVLGFVRLGLPYELGLTLTIALRYIPTLYWLARTIMDAQRSRGLELDKGNLLVRMRKITAVLIPLIVASLKTAHELSIALESRAFGASKKRTFLRDLEMKPRDYAVLALLLVGFALALYTRYVLGFGHVNLYQGGA</sequence>
<feature type="transmembrane region" description="Helical" evidence="5">
    <location>
        <begin position="66"/>
        <end position="85"/>
    </location>
</feature>
<organism evidence="6 7">
    <name type="scientific">Thermococcus peptonophilus</name>
    <dbReference type="NCBI Taxonomy" id="53952"/>
    <lineage>
        <taxon>Archaea</taxon>
        <taxon>Methanobacteriati</taxon>
        <taxon>Methanobacteriota</taxon>
        <taxon>Thermococci</taxon>
        <taxon>Thermococcales</taxon>
        <taxon>Thermococcaceae</taxon>
        <taxon>Thermococcus</taxon>
    </lineage>
</organism>
<dbReference type="GeneID" id="27139150"/>
<name>A0A142CT09_9EURY</name>
<protein>
    <submittedName>
        <fullName evidence="6">Cobalt ABC transporter permease</fullName>
    </submittedName>
</protein>
<keyword evidence="2 5" id="KW-0812">Transmembrane</keyword>
<evidence type="ECO:0000256" key="2">
    <source>
        <dbReference type="ARBA" id="ARBA00022692"/>
    </source>
</evidence>
<gene>
    <name evidence="6" type="ORF">A0127_01350</name>
</gene>
<dbReference type="RefSeq" id="WP_062386965.1">
    <property type="nucleotide sequence ID" value="NZ_CP014750.1"/>
</dbReference>
<reference evidence="7" key="1">
    <citation type="submission" date="2016-03" db="EMBL/GenBank/DDBJ databases">
        <authorList>
            <person name="Oger P.M."/>
        </authorList>
    </citation>
    <scope>NUCLEOTIDE SEQUENCE [LARGE SCALE GENOMIC DNA]</scope>
    <source>
        <strain evidence="7">OG-1</strain>
    </source>
</reference>
<dbReference type="GO" id="GO:0005886">
    <property type="term" value="C:plasma membrane"/>
    <property type="evidence" value="ECO:0007669"/>
    <property type="project" value="UniProtKB-ARBA"/>
</dbReference>
<dbReference type="STRING" id="53952.A0127_01350"/>
<dbReference type="PANTHER" id="PTHR33514">
    <property type="entry name" value="PROTEIN ABCI12, CHLOROPLASTIC"/>
    <property type="match status" value="1"/>
</dbReference>
<keyword evidence="3 5" id="KW-1133">Transmembrane helix</keyword>
<dbReference type="InterPro" id="IPR003339">
    <property type="entry name" value="ABC/ECF_trnsptr_transmembrane"/>
</dbReference>
<dbReference type="Pfam" id="PF02361">
    <property type="entry name" value="CbiQ"/>
    <property type="match status" value="1"/>
</dbReference>
<feature type="transmembrane region" description="Helical" evidence="5">
    <location>
        <begin position="20"/>
        <end position="46"/>
    </location>
</feature>
<evidence type="ECO:0000256" key="4">
    <source>
        <dbReference type="ARBA" id="ARBA00023136"/>
    </source>
</evidence>
<dbReference type="PANTHER" id="PTHR33514:SF13">
    <property type="entry name" value="PROTEIN ABCI12, CHLOROPLASTIC"/>
    <property type="match status" value="1"/>
</dbReference>
<dbReference type="EMBL" id="CP014750">
    <property type="protein sequence ID" value="AMQ17911.1"/>
    <property type="molecule type" value="Genomic_DNA"/>
</dbReference>
<evidence type="ECO:0000313" key="7">
    <source>
        <dbReference type="Proteomes" id="UP000073604"/>
    </source>
</evidence>
<proteinExistence type="predicted"/>
<keyword evidence="4 5" id="KW-0472">Membrane</keyword>
<feature type="transmembrane region" description="Helical" evidence="5">
    <location>
        <begin position="224"/>
        <end position="244"/>
    </location>
</feature>